<feature type="region of interest" description="Disordered" evidence="1">
    <location>
        <begin position="36"/>
        <end position="113"/>
    </location>
</feature>
<reference evidence="3 4" key="1">
    <citation type="submission" date="2020-08" db="EMBL/GenBank/DDBJ databases">
        <title>Genomic Encyclopedia of Type Strains, Phase IV (KMG-IV): sequencing the most valuable type-strain genomes for metagenomic binning, comparative biology and taxonomic classification.</title>
        <authorList>
            <person name="Goeker M."/>
        </authorList>
    </citation>
    <scope>NUCLEOTIDE SEQUENCE [LARGE SCALE GENOMIC DNA]</scope>
    <source>
        <strain evidence="3 4">DSM 15743</strain>
    </source>
</reference>
<keyword evidence="4" id="KW-1185">Reference proteome</keyword>
<feature type="chain" id="PRO_5031566500" evidence="2">
    <location>
        <begin position="24"/>
        <end position="113"/>
    </location>
</feature>
<evidence type="ECO:0000256" key="1">
    <source>
        <dbReference type="SAM" id="MobiDB-lite"/>
    </source>
</evidence>
<sequence length="113" mass="12008">MHKHFIVGAALLLSATTAGLALAAASGENGFRAADRHERNTGSETVGQGDRPVLLASKDRIAKRDRRHHDDDDDDDEDGSRGMMPQNGPAKPAAPVPDSGLFNGNSRPKVQVQ</sequence>
<organism evidence="3 4">
    <name type="scientific">Microvirga flocculans</name>
    <dbReference type="NCBI Taxonomy" id="217168"/>
    <lineage>
        <taxon>Bacteria</taxon>
        <taxon>Pseudomonadati</taxon>
        <taxon>Pseudomonadota</taxon>
        <taxon>Alphaproteobacteria</taxon>
        <taxon>Hyphomicrobiales</taxon>
        <taxon>Methylobacteriaceae</taxon>
        <taxon>Microvirga</taxon>
    </lineage>
</organism>
<gene>
    <name evidence="3" type="ORF">GGR34_002740</name>
</gene>
<protein>
    <submittedName>
        <fullName evidence="3">Uncharacterized protein</fullName>
    </submittedName>
</protein>
<evidence type="ECO:0000256" key="2">
    <source>
        <dbReference type="SAM" id="SignalP"/>
    </source>
</evidence>
<dbReference type="RefSeq" id="WP_035459513.1">
    <property type="nucleotide sequence ID" value="NZ_JACIDC010000009.1"/>
</dbReference>
<dbReference type="EMBL" id="JACIDC010000009">
    <property type="protein sequence ID" value="MBB4041077.1"/>
    <property type="molecule type" value="Genomic_DNA"/>
</dbReference>
<dbReference type="Proteomes" id="UP000519439">
    <property type="component" value="Unassembled WGS sequence"/>
</dbReference>
<keyword evidence="2" id="KW-0732">Signal</keyword>
<feature type="compositionally biased region" description="Polar residues" evidence="1">
    <location>
        <begin position="102"/>
        <end position="113"/>
    </location>
</feature>
<proteinExistence type="predicted"/>
<name>A0A7W6IGI8_9HYPH</name>
<evidence type="ECO:0000313" key="3">
    <source>
        <dbReference type="EMBL" id="MBB4041077.1"/>
    </source>
</evidence>
<evidence type="ECO:0000313" key="4">
    <source>
        <dbReference type="Proteomes" id="UP000519439"/>
    </source>
</evidence>
<dbReference type="AlphaFoldDB" id="A0A7W6IGI8"/>
<feature type="signal peptide" evidence="2">
    <location>
        <begin position="1"/>
        <end position="23"/>
    </location>
</feature>
<comment type="caution">
    <text evidence="3">The sequence shown here is derived from an EMBL/GenBank/DDBJ whole genome shotgun (WGS) entry which is preliminary data.</text>
</comment>
<accession>A0A7W6IGI8</accession>